<sequence length="209" mass="23962">MTQSVESSGSFPARRSKIPSLRQAITRKREQTRDEAKAEVLRRLHDRRAHWYGVIRKKAPEHFVEDLYGQASVRITAFIEKNDPRTIKDIDGYIARTCINCAIDQLRRSKAEAEALVRHGAPAETVHDDDAVVASERYLLVRKVMAEVLTERQHMAYVLRHVTKLNSPEIGELLGISHALARKELSAAQKALDKEEVKQRLRDLLHEQR</sequence>
<protein>
    <recommendedName>
        <fullName evidence="4">Sigma-70 family RNA polymerase sigma factor</fullName>
    </recommendedName>
</protein>
<dbReference type="RefSeq" id="WP_263235106.1">
    <property type="nucleotide sequence ID" value="NZ_CP106794.1"/>
</dbReference>
<proteinExistence type="predicted"/>
<evidence type="ECO:0000313" key="2">
    <source>
        <dbReference type="EMBL" id="UXY24885.1"/>
    </source>
</evidence>
<feature type="region of interest" description="Disordered" evidence="1">
    <location>
        <begin position="1"/>
        <end position="20"/>
    </location>
</feature>
<dbReference type="Proteomes" id="UP001061298">
    <property type="component" value="Plasmid punmamed2"/>
</dbReference>
<evidence type="ECO:0000313" key="3">
    <source>
        <dbReference type="Proteomes" id="UP001061298"/>
    </source>
</evidence>
<feature type="compositionally biased region" description="Polar residues" evidence="1">
    <location>
        <begin position="1"/>
        <end position="10"/>
    </location>
</feature>
<name>A0ABY6EE88_9ACTN</name>
<geneLocation type="plasmid" evidence="2 3">
    <name>punmamed2</name>
</geneLocation>
<evidence type="ECO:0000256" key="1">
    <source>
        <dbReference type="SAM" id="MobiDB-lite"/>
    </source>
</evidence>
<dbReference type="Gene3D" id="1.10.10.10">
    <property type="entry name" value="Winged helix-like DNA-binding domain superfamily/Winged helix DNA-binding domain"/>
    <property type="match status" value="1"/>
</dbReference>
<keyword evidence="2" id="KW-0614">Plasmid</keyword>
<keyword evidence="3" id="KW-1185">Reference proteome</keyword>
<dbReference type="InterPro" id="IPR036388">
    <property type="entry name" value="WH-like_DNA-bd_sf"/>
</dbReference>
<dbReference type="SUPFAM" id="SSF88946">
    <property type="entry name" value="Sigma2 domain of RNA polymerase sigma factors"/>
    <property type="match status" value="1"/>
</dbReference>
<dbReference type="Gene3D" id="1.10.1740.10">
    <property type="match status" value="1"/>
</dbReference>
<evidence type="ECO:0008006" key="4">
    <source>
        <dbReference type="Google" id="ProtNLM"/>
    </source>
</evidence>
<organism evidence="2 3">
    <name type="scientific">Streptomyces cynarae</name>
    <dbReference type="NCBI Taxonomy" id="2981134"/>
    <lineage>
        <taxon>Bacteria</taxon>
        <taxon>Bacillati</taxon>
        <taxon>Actinomycetota</taxon>
        <taxon>Actinomycetes</taxon>
        <taxon>Kitasatosporales</taxon>
        <taxon>Streptomycetaceae</taxon>
        <taxon>Streptomyces</taxon>
    </lineage>
</organism>
<dbReference type="InterPro" id="IPR013325">
    <property type="entry name" value="RNA_pol_sigma_r2"/>
</dbReference>
<dbReference type="InterPro" id="IPR013324">
    <property type="entry name" value="RNA_pol_sigma_r3/r4-like"/>
</dbReference>
<dbReference type="EMBL" id="CP106794">
    <property type="protein sequence ID" value="UXY24885.1"/>
    <property type="molecule type" value="Genomic_DNA"/>
</dbReference>
<reference evidence="2" key="1">
    <citation type="submission" date="2022-10" db="EMBL/GenBank/DDBJ databases">
        <authorList>
            <person name="Mo P."/>
        </authorList>
    </citation>
    <scope>NUCLEOTIDE SEQUENCE</scope>
    <source>
        <strain evidence="2">HUAS 13-4</strain>
        <plasmid evidence="2">punmamed2</plasmid>
    </source>
</reference>
<accession>A0ABY6EE88</accession>
<dbReference type="SUPFAM" id="SSF88659">
    <property type="entry name" value="Sigma3 and sigma4 domains of RNA polymerase sigma factors"/>
    <property type="match status" value="1"/>
</dbReference>
<gene>
    <name evidence="2" type="ORF">N8I84_41290</name>
</gene>